<dbReference type="AlphaFoldDB" id="A0A0R3QZU5"/>
<name>A0A0R3QZU5_9BILA</name>
<dbReference type="SUPFAM" id="SSF47576">
    <property type="entry name" value="Calponin-homology domain, CH-domain"/>
    <property type="match status" value="1"/>
</dbReference>
<organism evidence="3">
    <name type="scientific">Brugia timori</name>
    <dbReference type="NCBI Taxonomy" id="42155"/>
    <lineage>
        <taxon>Eukaryota</taxon>
        <taxon>Metazoa</taxon>
        <taxon>Ecdysozoa</taxon>
        <taxon>Nematoda</taxon>
        <taxon>Chromadorea</taxon>
        <taxon>Rhabditida</taxon>
        <taxon>Spirurina</taxon>
        <taxon>Spiruromorpha</taxon>
        <taxon>Filarioidea</taxon>
        <taxon>Onchocercidae</taxon>
        <taxon>Brugia</taxon>
    </lineage>
</organism>
<gene>
    <name evidence="1" type="ORF">BTMF_LOCUS11281</name>
</gene>
<evidence type="ECO:0000313" key="1">
    <source>
        <dbReference type="EMBL" id="VDO38572.1"/>
    </source>
</evidence>
<dbReference type="Gene3D" id="1.10.418.10">
    <property type="entry name" value="Calponin-like domain"/>
    <property type="match status" value="1"/>
</dbReference>
<dbReference type="EMBL" id="UZAG01018204">
    <property type="protein sequence ID" value="VDO38572.1"/>
    <property type="molecule type" value="Genomic_DNA"/>
</dbReference>
<keyword evidence="2" id="KW-1185">Reference proteome</keyword>
<reference evidence="3" key="1">
    <citation type="submission" date="2017-02" db="UniProtKB">
        <authorList>
            <consortium name="WormBaseParasite"/>
        </authorList>
    </citation>
    <scope>IDENTIFICATION</scope>
</reference>
<accession>A0A0R3QZU5</accession>
<dbReference type="InterPro" id="IPR001589">
    <property type="entry name" value="Actinin_actin-bd_CS"/>
</dbReference>
<dbReference type="WBParaSite" id="BTMF_0001326901-mRNA-1">
    <property type="protein sequence ID" value="BTMF_0001326901-mRNA-1"/>
    <property type="gene ID" value="BTMF_0001326901"/>
</dbReference>
<dbReference type="STRING" id="42155.A0A0R3QZU5"/>
<evidence type="ECO:0000313" key="2">
    <source>
        <dbReference type="Proteomes" id="UP000280834"/>
    </source>
</evidence>
<dbReference type="PROSITE" id="PS00019">
    <property type="entry name" value="ACTININ_1"/>
    <property type="match status" value="1"/>
</dbReference>
<evidence type="ECO:0000313" key="3">
    <source>
        <dbReference type="WBParaSite" id="BTMF_0001326901-mRNA-1"/>
    </source>
</evidence>
<protein>
    <submittedName>
        <fullName evidence="1 3">Uncharacterized protein</fullName>
    </submittedName>
</protein>
<reference evidence="1 2" key="2">
    <citation type="submission" date="2018-11" db="EMBL/GenBank/DDBJ databases">
        <authorList>
            <consortium name="Pathogen Informatics"/>
        </authorList>
    </citation>
    <scope>NUCLEOTIDE SEQUENCE [LARGE SCALE GENOMIC DNA]</scope>
</reference>
<dbReference type="Proteomes" id="UP000280834">
    <property type="component" value="Unassembled WGS sequence"/>
</dbReference>
<dbReference type="InterPro" id="IPR036872">
    <property type="entry name" value="CH_dom_sf"/>
</dbReference>
<proteinExistence type="predicted"/>
<sequence length="73" mass="8875">MPKYEIQVQVPRVNKNGFEKNQSQFLSDDYDEFSDPTLSFERNRIKQLQDERVHIQKKTFTKWCNSFLNRVSF</sequence>